<gene>
    <name evidence="1" type="ORF">H2200_000959</name>
</gene>
<protein>
    <submittedName>
        <fullName evidence="1">Uncharacterized protein</fullName>
    </submittedName>
</protein>
<name>A0AA38XPG8_9EURO</name>
<dbReference type="Proteomes" id="UP001172673">
    <property type="component" value="Unassembled WGS sequence"/>
</dbReference>
<accession>A0AA38XPG8</accession>
<proteinExistence type="predicted"/>
<dbReference type="EMBL" id="JAPDRK010000001">
    <property type="protein sequence ID" value="KAJ9617238.1"/>
    <property type="molecule type" value="Genomic_DNA"/>
</dbReference>
<reference evidence="1" key="1">
    <citation type="submission" date="2022-10" db="EMBL/GenBank/DDBJ databases">
        <title>Culturing micro-colonial fungi from biological soil crusts in the Mojave desert and describing Neophaeococcomyces mojavensis, and introducing the new genera and species Taxawa tesnikishii.</title>
        <authorList>
            <person name="Kurbessoian T."/>
            <person name="Stajich J.E."/>
        </authorList>
    </citation>
    <scope>NUCLEOTIDE SEQUENCE</scope>
    <source>
        <strain evidence="1">TK_41</strain>
    </source>
</reference>
<sequence>MPDVHSALDFLAKLPLYETEKPYLYLPSSDEGLDPNVTKLDNLKFENHSGILIRDMRLHPELRFDECGFDFHNLPSHYKRFDSAGDIEGYRVETEKLLKERFHAEKVMVYEIRLRRNEIFARTEFDVYDPLLVEGPAKGAHNDVTLHSAAGIVERYLPQEDRAKYLQEGYRVRILK</sequence>
<evidence type="ECO:0000313" key="2">
    <source>
        <dbReference type="Proteomes" id="UP001172673"/>
    </source>
</evidence>
<comment type="caution">
    <text evidence="1">The sequence shown here is derived from an EMBL/GenBank/DDBJ whole genome shotgun (WGS) entry which is preliminary data.</text>
</comment>
<evidence type="ECO:0000313" key="1">
    <source>
        <dbReference type="EMBL" id="KAJ9617238.1"/>
    </source>
</evidence>
<keyword evidence="2" id="KW-1185">Reference proteome</keyword>
<dbReference type="AlphaFoldDB" id="A0AA38XPG8"/>
<organism evidence="1 2">
    <name type="scientific">Cladophialophora chaetospira</name>
    <dbReference type="NCBI Taxonomy" id="386627"/>
    <lineage>
        <taxon>Eukaryota</taxon>
        <taxon>Fungi</taxon>
        <taxon>Dikarya</taxon>
        <taxon>Ascomycota</taxon>
        <taxon>Pezizomycotina</taxon>
        <taxon>Eurotiomycetes</taxon>
        <taxon>Chaetothyriomycetidae</taxon>
        <taxon>Chaetothyriales</taxon>
        <taxon>Herpotrichiellaceae</taxon>
        <taxon>Cladophialophora</taxon>
    </lineage>
</organism>